<protein>
    <recommendedName>
        <fullName evidence="3">Alkyl hydroperoxide reductase subunit C/ Thiol specific antioxidant domain-containing protein</fullName>
    </recommendedName>
</protein>
<organism evidence="1 2">
    <name type="scientific">Tectimicrobiota bacterium</name>
    <dbReference type="NCBI Taxonomy" id="2528274"/>
    <lineage>
        <taxon>Bacteria</taxon>
        <taxon>Pseudomonadati</taxon>
        <taxon>Nitrospinota/Tectimicrobiota group</taxon>
        <taxon>Candidatus Tectimicrobiota</taxon>
    </lineage>
</organism>
<dbReference type="Proteomes" id="UP000769766">
    <property type="component" value="Unassembled WGS sequence"/>
</dbReference>
<reference evidence="1" key="1">
    <citation type="submission" date="2020-07" db="EMBL/GenBank/DDBJ databases">
        <title>Huge and variable diversity of episymbiotic CPR bacteria and DPANN archaea in groundwater ecosystems.</title>
        <authorList>
            <person name="He C.Y."/>
            <person name="Keren R."/>
            <person name="Whittaker M."/>
            <person name="Farag I.F."/>
            <person name="Doudna J."/>
            <person name="Cate J.H.D."/>
            <person name="Banfield J.F."/>
        </authorList>
    </citation>
    <scope>NUCLEOTIDE SEQUENCE</scope>
    <source>
        <strain evidence="1">NC_groundwater_672_Ag_B-0.1um_62_36</strain>
    </source>
</reference>
<evidence type="ECO:0000313" key="2">
    <source>
        <dbReference type="Proteomes" id="UP000769766"/>
    </source>
</evidence>
<accession>A0A932FWQ4</accession>
<dbReference type="AlphaFoldDB" id="A0A932FWQ4"/>
<dbReference type="Gene3D" id="3.40.30.10">
    <property type="entry name" value="Glutaredoxin"/>
    <property type="match status" value="1"/>
</dbReference>
<dbReference type="InterPro" id="IPR036249">
    <property type="entry name" value="Thioredoxin-like_sf"/>
</dbReference>
<dbReference type="EMBL" id="JACPRF010000209">
    <property type="protein sequence ID" value="MBI2876582.1"/>
    <property type="molecule type" value="Genomic_DNA"/>
</dbReference>
<proteinExistence type="predicted"/>
<gene>
    <name evidence="1" type="ORF">HYY20_06850</name>
</gene>
<name>A0A932FWQ4_UNCTE</name>
<comment type="caution">
    <text evidence="1">The sequence shown here is derived from an EMBL/GenBank/DDBJ whole genome shotgun (WGS) entry which is preliminary data.</text>
</comment>
<sequence length="183" mass="20602">MTAGARPGLIDLYKDFKDRVQFVSVYVREAHPGENYPHHISFGQKMRHARDWVEQDKIPWTVAVDMLDGATHRAYGPLPNIVYLIDRTGHLSFRALWAGQEGLLRDKLGELLKREAAGEDPVSLGQQENLLIPLLHGAVEFDHALARGGPKAVEDFRREMGSLMYSLERLLSRLQPVVHPSSG</sequence>
<dbReference type="SUPFAM" id="SSF52833">
    <property type="entry name" value="Thioredoxin-like"/>
    <property type="match status" value="1"/>
</dbReference>
<evidence type="ECO:0000313" key="1">
    <source>
        <dbReference type="EMBL" id="MBI2876582.1"/>
    </source>
</evidence>
<evidence type="ECO:0008006" key="3">
    <source>
        <dbReference type="Google" id="ProtNLM"/>
    </source>
</evidence>